<keyword evidence="2" id="KW-0547">Nucleotide-binding</keyword>
<dbReference type="AlphaFoldDB" id="A0A3B1BJ74"/>
<dbReference type="InterPro" id="IPR011054">
    <property type="entry name" value="Rudment_hybrid_motif"/>
</dbReference>
<dbReference type="FunFam" id="3.30.1490.20:FF:000015">
    <property type="entry name" value="N5-carboxyaminoimidazole ribonucleotide synthase"/>
    <property type="match status" value="1"/>
</dbReference>
<reference evidence="7" key="1">
    <citation type="submission" date="2018-06" db="EMBL/GenBank/DDBJ databases">
        <authorList>
            <person name="Zhirakovskaya E."/>
        </authorList>
    </citation>
    <scope>NUCLEOTIDE SEQUENCE</scope>
</reference>
<dbReference type="SUPFAM" id="SSF51246">
    <property type="entry name" value="Rudiment single hybrid motif"/>
    <property type="match status" value="1"/>
</dbReference>
<dbReference type="Gene3D" id="3.30.1490.20">
    <property type="entry name" value="ATP-grasp fold, A domain"/>
    <property type="match status" value="1"/>
</dbReference>
<dbReference type="Pfam" id="PF17769">
    <property type="entry name" value="PurK_C"/>
    <property type="match status" value="1"/>
</dbReference>
<dbReference type="GO" id="GO:0006189">
    <property type="term" value="P:'de novo' IMP biosynthetic process"/>
    <property type="evidence" value="ECO:0007669"/>
    <property type="project" value="InterPro"/>
</dbReference>
<dbReference type="Pfam" id="PF02222">
    <property type="entry name" value="ATP-grasp"/>
    <property type="match status" value="1"/>
</dbReference>
<dbReference type="InterPro" id="IPR013815">
    <property type="entry name" value="ATP_grasp_subdomain_1"/>
</dbReference>
<organism evidence="7">
    <name type="scientific">hydrothermal vent metagenome</name>
    <dbReference type="NCBI Taxonomy" id="652676"/>
    <lineage>
        <taxon>unclassified sequences</taxon>
        <taxon>metagenomes</taxon>
        <taxon>ecological metagenomes</taxon>
    </lineage>
</organism>
<dbReference type="GO" id="GO:0005524">
    <property type="term" value="F:ATP binding"/>
    <property type="evidence" value="ECO:0007669"/>
    <property type="project" value="UniProtKB-KW"/>
</dbReference>
<dbReference type="InterPro" id="IPR040686">
    <property type="entry name" value="PurK_C"/>
</dbReference>
<accession>A0A3B1BJ74</accession>
<evidence type="ECO:0000313" key="7">
    <source>
        <dbReference type="EMBL" id="VAX11834.1"/>
    </source>
</evidence>
<sequence>MVVGILGGGQLARMLALAGHPLGLKFVTLELAEDACSAAVSEQIQGAYDDETRLLALAKRADVVTFEFENIPARSVALLSDKVPCYPPAEALAVAQDRLNEKQMFNRLNIATAPYQAVNSLSELKQAINPLGYPAILKTRRDGYDGKGQALLRSEADLEKGWQAVAENPSIVEALIPFDREVSIIAARSRSGEIACYPLTENRHQEGILRTSIVRPNDPLQSLAERYIHKLLNEMNYVGVLALELFQVGDQLLANECAPRVHNSGHWTQDGAVCCQFENHLRAIYDLPLGSTRPTTGHVAMLNLIGKLPARQAVLAQPDAHLHLYDKAPRSGRKLGHINLCSADKQCFEEQLEALQVLL</sequence>
<dbReference type="GO" id="GO:0004638">
    <property type="term" value="F:phosphoribosylaminoimidazole carboxylase activity"/>
    <property type="evidence" value="ECO:0007669"/>
    <property type="project" value="InterPro"/>
</dbReference>
<dbReference type="HAMAP" id="MF_01928">
    <property type="entry name" value="PurK"/>
    <property type="match status" value="1"/>
</dbReference>
<name>A0A3B1BJ74_9ZZZZ</name>
<keyword evidence="1 7" id="KW-0436">Ligase</keyword>
<dbReference type="SUPFAM" id="SSF56059">
    <property type="entry name" value="Glutathione synthetase ATP-binding domain-like"/>
    <property type="match status" value="1"/>
</dbReference>
<comment type="pathway">
    <text evidence="5">Purine metabolism.</text>
</comment>
<dbReference type="PANTHER" id="PTHR11609">
    <property type="entry name" value="PURINE BIOSYNTHESIS PROTEIN 6/7, PUR6/7"/>
    <property type="match status" value="1"/>
</dbReference>
<evidence type="ECO:0000256" key="1">
    <source>
        <dbReference type="ARBA" id="ARBA00022598"/>
    </source>
</evidence>
<dbReference type="NCBIfam" id="NF004679">
    <property type="entry name" value="PRK06019.1-5"/>
    <property type="match status" value="1"/>
</dbReference>
<feature type="domain" description="ATP-grasp" evidence="6">
    <location>
        <begin position="102"/>
        <end position="285"/>
    </location>
</feature>
<dbReference type="Gene3D" id="3.40.50.20">
    <property type="match status" value="1"/>
</dbReference>
<evidence type="ECO:0000259" key="6">
    <source>
        <dbReference type="PROSITE" id="PS50975"/>
    </source>
</evidence>
<dbReference type="InterPro" id="IPR016185">
    <property type="entry name" value="PreATP-grasp_dom_sf"/>
</dbReference>
<evidence type="ECO:0000256" key="5">
    <source>
        <dbReference type="ARBA" id="ARBA00025704"/>
    </source>
</evidence>
<evidence type="ECO:0000256" key="4">
    <source>
        <dbReference type="ARBA" id="ARBA00022840"/>
    </source>
</evidence>
<protein>
    <submittedName>
        <fullName evidence="7">N5-carboxyaminoimidazole ribonucleotide synthase</fullName>
        <ecNumber evidence="7">6.3.4.18</ecNumber>
    </submittedName>
</protein>
<dbReference type="InterPro" id="IPR011761">
    <property type="entry name" value="ATP-grasp"/>
</dbReference>
<dbReference type="NCBIfam" id="TIGR01161">
    <property type="entry name" value="purK"/>
    <property type="match status" value="1"/>
</dbReference>
<gene>
    <name evidence="7" type="ORF">MNBD_GAMMA26-1364</name>
</gene>
<dbReference type="PANTHER" id="PTHR11609:SF5">
    <property type="entry name" value="PHOSPHORIBOSYLAMINOIMIDAZOLE CARBOXYLASE"/>
    <property type="match status" value="1"/>
</dbReference>
<dbReference type="Gene3D" id="3.30.470.20">
    <property type="entry name" value="ATP-grasp fold, B domain"/>
    <property type="match status" value="1"/>
</dbReference>
<dbReference type="InterPro" id="IPR054350">
    <property type="entry name" value="PurT/PurK_preATP-grasp"/>
</dbReference>
<dbReference type="EMBL" id="UOFX01000094">
    <property type="protein sequence ID" value="VAX11834.1"/>
    <property type="molecule type" value="Genomic_DNA"/>
</dbReference>
<dbReference type="Pfam" id="PF22660">
    <property type="entry name" value="RS_preATP-grasp-like"/>
    <property type="match status" value="1"/>
</dbReference>
<proteinExistence type="inferred from homology"/>
<dbReference type="InterPro" id="IPR003135">
    <property type="entry name" value="ATP-grasp_carboxylate-amine"/>
</dbReference>
<dbReference type="PROSITE" id="PS50975">
    <property type="entry name" value="ATP_GRASP"/>
    <property type="match status" value="1"/>
</dbReference>
<dbReference type="SUPFAM" id="SSF52440">
    <property type="entry name" value="PreATP-grasp domain"/>
    <property type="match status" value="1"/>
</dbReference>
<dbReference type="EC" id="6.3.4.18" evidence="7"/>
<dbReference type="GO" id="GO:0034028">
    <property type="term" value="F:5-(carboxyamino)imidazole ribonucleotide synthase activity"/>
    <property type="evidence" value="ECO:0007669"/>
    <property type="project" value="UniProtKB-EC"/>
</dbReference>
<dbReference type="GO" id="GO:0005829">
    <property type="term" value="C:cytosol"/>
    <property type="evidence" value="ECO:0007669"/>
    <property type="project" value="TreeGrafter"/>
</dbReference>
<keyword evidence="4" id="KW-0067">ATP-binding</keyword>
<dbReference type="FunFam" id="3.40.50.20:FF:000016">
    <property type="entry name" value="N5-carboxyaminoimidazole ribonucleotide synthase"/>
    <property type="match status" value="1"/>
</dbReference>
<dbReference type="GO" id="GO:0046872">
    <property type="term" value="F:metal ion binding"/>
    <property type="evidence" value="ECO:0007669"/>
    <property type="project" value="InterPro"/>
</dbReference>
<evidence type="ECO:0000256" key="2">
    <source>
        <dbReference type="ARBA" id="ARBA00022741"/>
    </source>
</evidence>
<dbReference type="InterPro" id="IPR005875">
    <property type="entry name" value="PurK"/>
</dbReference>
<dbReference type="NCBIfam" id="NF004676">
    <property type="entry name" value="PRK06019.1-2"/>
    <property type="match status" value="1"/>
</dbReference>
<keyword evidence="3" id="KW-0658">Purine biosynthesis</keyword>
<evidence type="ECO:0000256" key="3">
    <source>
        <dbReference type="ARBA" id="ARBA00022755"/>
    </source>
</evidence>